<protein>
    <recommendedName>
        <fullName evidence="4">Cardiolipin synthase N-terminal domain-containing protein</fullName>
    </recommendedName>
</protein>
<dbReference type="AlphaFoldDB" id="A0A8K0N9Y3"/>
<feature type="transmembrane region" description="Helical" evidence="1">
    <location>
        <begin position="451"/>
        <end position="471"/>
    </location>
</feature>
<evidence type="ECO:0000313" key="3">
    <source>
        <dbReference type="Proteomes" id="UP000797356"/>
    </source>
</evidence>
<evidence type="ECO:0000256" key="1">
    <source>
        <dbReference type="SAM" id="Phobius"/>
    </source>
</evidence>
<dbReference type="PANTHER" id="PTHR36009:SF3">
    <property type="entry name" value="TRANSMEMBRANE PROTEIN"/>
    <property type="match status" value="1"/>
</dbReference>
<name>A0A8K0N9Y3_COCNU</name>
<keyword evidence="1" id="KW-1133">Transmembrane helix</keyword>
<evidence type="ECO:0008006" key="4">
    <source>
        <dbReference type="Google" id="ProtNLM"/>
    </source>
</evidence>
<dbReference type="PANTHER" id="PTHR36009">
    <property type="match status" value="1"/>
</dbReference>
<organism evidence="2 3">
    <name type="scientific">Cocos nucifera</name>
    <name type="common">Coconut palm</name>
    <dbReference type="NCBI Taxonomy" id="13894"/>
    <lineage>
        <taxon>Eukaryota</taxon>
        <taxon>Viridiplantae</taxon>
        <taxon>Streptophyta</taxon>
        <taxon>Embryophyta</taxon>
        <taxon>Tracheophyta</taxon>
        <taxon>Spermatophyta</taxon>
        <taxon>Magnoliopsida</taxon>
        <taxon>Liliopsida</taxon>
        <taxon>Arecaceae</taxon>
        <taxon>Arecoideae</taxon>
        <taxon>Cocoseae</taxon>
        <taxon>Attaleinae</taxon>
        <taxon>Cocos</taxon>
    </lineage>
</organism>
<feature type="transmembrane region" description="Helical" evidence="1">
    <location>
        <begin position="383"/>
        <end position="407"/>
    </location>
</feature>
<keyword evidence="1" id="KW-0472">Membrane</keyword>
<comment type="caution">
    <text evidence="2">The sequence shown here is derived from an EMBL/GenBank/DDBJ whole genome shotgun (WGS) entry which is preliminary data.</text>
</comment>
<feature type="transmembrane region" description="Helical" evidence="1">
    <location>
        <begin position="419"/>
        <end position="439"/>
    </location>
</feature>
<dbReference type="Proteomes" id="UP000797356">
    <property type="component" value="Chromosome 11"/>
</dbReference>
<gene>
    <name evidence="2" type="ORF">COCNU_11G011390</name>
</gene>
<dbReference type="OrthoDB" id="47210at2759"/>
<keyword evidence="1" id="KW-0812">Transmembrane</keyword>
<proteinExistence type="predicted"/>
<accession>A0A8K0N9Y3</accession>
<keyword evidence="3" id="KW-1185">Reference proteome</keyword>
<dbReference type="EMBL" id="CM017882">
    <property type="protein sequence ID" value="KAG1364312.1"/>
    <property type="molecule type" value="Genomic_DNA"/>
</dbReference>
<reference evidence="2" key="1">
    <citation type="journal article" date="2017" name="Gigascience">
        <title>The genome draft of coconut (Cocos nucifera).</title>
        <authorList>
            <person name="Xiao Y."/>
            <person name="Xu P."/>
            <person name="Fan H."/>
            <person name="Baudouin L."/>
            <person name="Xia W."/>
            <person name="Bocs S."/>
            <person name="Xu J."/>
            <person name="Li Q."/>
            <person name="Guo A."/>
            <person name="Zhou L."/>
            <person name="Li J."/>
            <person name="Wu Y."/>
            <person name="Ma Z."/>
            <person name="Armero A."/>
            <person name="Issali A.E."/>
            <person name="Liu N."/>
            <person name="Peng M."/>
            <person name="Yang Y."/>
        </authorList>
    </citation>
    <scope>NUCLEOTIDE SEQUENCE</scope>
    <source>
        <tissue evidence="2">Spear leaf of Hainan Tall coconut</tissue>
    </source>
</reference>
<reference evidence="2" key="2">
    <citation type="submission" date="2019-07" db="EMBL/GenBank/DDBJ databases">
        <authorList>
            <person name="Yang Y."/>
            <person name="Bocs S."/>
            <person name="Baudouin L."/>
        </authorList>
    </citation>
    <scope>NUCLEOTIDE SEQUENCE</scope>
    <source>
        <tissue evidence="2">Spear leaf of Hainan Tall coconut</tissue>
    </source>
</reference>
<feature type="transmembrane region" description="Helical" evidence="1">
    <location>
        <begin position="337"/>
        <end position="357"/>
    </location>
</feature>
<evidence type="ECO:0000313" key="2">
    <source>
        <dbReference type="EMBL" id="KAG1364312.1"/>
    </source>
</evidence>
<sequence length="490" mass="54350">MSSFEVRGACSYGCGPCFFDEEGSPVVGSLVGSPSHEKISSFICMGSYHLWCQLFLGGVPIVSNLAKGLPAREEKTFIICLWSFRDWAAPHNLQVRVMLDLFGVPAHARDVECARKMTAGFCHLERVTAKTLVGRNLFVSEILAFCEKLEDIPRSIMVTLRDAKYNILIDIRNATFGRPPSSDVSPHLDWVAEWLPRGPLFQQGPGSLIVGPHDPQPATSSFEGDRVGEHAHAINFEMEARRRNAGSPLPSEIHDQENSSSYLALAGDKGKKVAKFFLLQKAPILGRAIKEQRSLAIAIKEKSALSIFGSLSQILKKIETSILRWCFEMSSRSKIPVWPFLVLSFFGGAYALIPYFVLWKPPPPAVGEDEISRVPLNFLDSKITAGILLVAGVGLTLYAGLANSDVWKEFYRYFRESKFIHITCIDFTLLSAFAPFWVYNDMTARRWTSQSSWLLPVALIPILGPSLYLLLRPPLSALPVSTPSVISGKE</sequence>